<dbReference type="InterPro" id="IPR000702">
    <property type="entry name" value="Ribosomal_uL6-like"/>
</dbReference>
<name>A0A1F6P1G3_9BACT</name>
<dbReference type="NCBIfam" id="TIGR03654">
    <property type="entry name" value="L6_bact"/>
    <property type="match status" value="1"/>
</dbReference>
<comment type="subunit">
    <text evidence="4">Part of the 50S ribosomal subunit.</text>
</comment>
<accession>A0A1F6P1G3</accession>
<dbReference type="GO" id="GO:0003735">
    <property type="term" value="F:structural constituent of ribosome"/>
    <property type="evidence" value="ECO:0007669"/>
    <property type="project" value="UniProtKB-UniRule"/>
</dbReference>
<dbReference type="AlphaFoldDB" id="A0A1F6P1G3"/>
<dbReference type="GO" id="GO:0022625">
    <property type="term" value="C:cytosolic large ribosomal subunit"/>
    <property type="evidence" value="ECO:0007669"/>
    <property type="project" value="UniProtKB-UniRule"/>
</dbReference>
<feature type="domain" description="Large ribosomal subunit protein uL6 alpha-beta" evidence="7">
    <location>
        <begin position="11"/>
        <end position="83"/>
    </location>
</feature>
<comment type="function">
    <text evidence="4 6">This protein binds to the 23S rRNA, and is important in its secondary structure. It is located near the subunit interface in the base of the L7/L12 stalk, and near the tRNA binding site of the peptidyltransferase center.</text>
</comment>
<evidence type="ECO:0000256" key="1">
    <source>
        <dbReference type="ARBA" id="ARBA00009356"/>
    </source>
</evidence>
<gene>
    <name evidence="4" type="primary">rplF</name>
    <name evidence="8" type="ORF">A2537_03245</name>
</gene>
<dbReference type="Gene3D" id="3.90.930.12">
    <property type="entry name" value="Ribosomal protein L6, alpha-beta domain"/>
    <property type="match status" value="2"/>
</dbReference>
<reference evidence="8 9" key="1">
    <citation type="journal article" date="2016" name="Nat. Commun.">
        <title>Thousands of microbial genomes shed light on interconnected biogeochemical processes in an aquifer system.</title>
        <authorList>
            <person name="Anantharaman K."/>
            <person name="Brown C.T."/>
            <person name="Hug L.A."/>
            <person name="Sharon I."/>
            <person name="Castelle C.J."/>
            <person name="Probst A.J."/>
            <person name="Thomas B.C."/>
            <person name="Singh A."/>
            <person name="Wilkins M.J."/>
            <person name="Karaoz U."/>
            <person name="Brodie E.L."/>
            <person name="Williams K.H."/>
            <person name="Hubbard S.S."/>
            <person name="Banfield J.F."/>
        </authorList>
    </citation>
    <scope>NUCLEOTIDE SEQUENCE [LARGE SCALE GENOMIC DNA]</scope>
</reference>
<evidence type="ECO:0000256" key="5">
    <source>
        <dbReference type="RuleBase" id="RU003869"/>
    </source>
</evidence>
<evidence type="ECO:0000313" key="8">
    <source>
        <dbReference type="EMBL" id="OGH90005.1"/>
    </source>
</evidence>
<organism evidence="8 9">
    <name type="scientific">Candidatus Magasanikbacteria bacterium RIFOXYD2_FULL_36_9</name>
    <dbReference type="NCBI Taxonomy" id="1798707"/>
    <lineage>
        <taxon>Bacteria</taxon>
        <taxon>Candidatus Magasanikiibacteriota</taxon>
    </lineage>
</organism>
<protein>
    <recommendedName>
        <fullName evidence="4">Large ribosomal subunit protein uL6</fullName>
    </recommendedName>
</protein>
<dbReference type="SUPFAM" id="SSF56053">
    <property type="entry name" value="Ribosomal protein L6"/>
    <property type="match status" value="2"/>
</dbReference>
<evidence type="ECO:0000256" key="2">
    <source>
        <dbReference type="ARBA" id="ARBA00022980"/>
    </source>
</evidence>
<evidence type="ECO:0000259" key="7">
    <source>
        <dbReference type="Pfam" id="PF00347"/>
    </source>
</evidence>
<dbReference type="EMBL" id="MFRC01000012">
    <property type="protein sequence ID" value="OGH90005.1"/>
    <property type="molecule type" value="Genomic_DNA"/>
</dbReference>
<dbReference type="PRINTS" id="PR00059">
    <property type="entry name" value="RIBOSOMALL6"/>
</dbReference>
<keyword evidence="2 4" id="KW-0689">Ribosomal protein</keyword>
<dbReference type="HAMAP" id="MF_01365_B">
    <property type="entry name" value="Ribosomal_uL6_B"/>
    <property type="match status" value="1"/>
</dbReference>
<sequence length="182" mass="19640">MSRIGKKIRKIPQGVTVDLKGDQLVIKGPKGQLSLKLHPRVTVATADGQLTVSVISEENTKDKALWGTFSSIIENMLEGVTVGFKKQLEINGVGYKANLKGESLVLEVGFSHPVELKPEAGIKFEVEKNVITVNGIDKQMVGEMAAQIRSTKKVEPYKGKGIKYVGEVVRRKAGKTAAKGAA</sequence>
<dbReference type="GO" id="GO:0019843">
    <property type="term" value="F:rRNA binding"/>
    <property type="evidence" value="ECO:0007669"/>
    <property type="project" value="UniProtKB-UniRule"/>
</dbReference>
<evidence type="ECO:0000256" key="6">
    <source>
        <dbReference type="RuleBase" id="RU003870"/>
    </source>
</evidence>
<dbReference type="Pfam" id="PF00347">
    <property type="entry name" value="Ribosomal_L6"/>
    <property type="match status" value="2"/>
</dbReference>
<evidence type="ECO:0000256" key="3">
    <source>
        <dbReference type="ARBA" id="ARBA00023274"/>
    </source>
</evidence>
<dbReference type="InterPro" id="IPR020040">
    <property type="entry name" value="Ribosomal_uL6_a/b-dom"/>
</dbReference>
<feature type="domain" description="Large ribosomal subunit protein uL6 alpha-beta" evidence="7">
    <location>
        <begin position="92"/>
        <end position="164"/>
    </location>
</feature>
<evidence type="ECO:0000313" key="9">
    <source>
        <dbReference type="Proteomes" id="UP000178490"/>
    </source>
</evidence>
<dbReference type="GO" id="GO:0002181">
    <property type="term" value="P:cytoplasmic translation"/>
    <property type="evidence" value="ECO:0007669"/>
    <property type="project" value="TreeGrafter"/>
</dbReference>
<keyword evidence="4 6" id="KW-0699">rRNA-binding</keyword>
<dbReference type="PIRSF" id="PIRSF002162">
    <property type="entry name" value="Ribosomal_L6"/>
    <property type="match status" value="1"/>
</dbReference>
<proteinExistence type="inferred from homology"/>
<dbReference type="InterPro" id="IPR036789">
    <property type="entry name" value="Ribosomal_uL6-like_a/b-dom_sf"/>
</dbReference>
<keyword evidence="3 4" id="KW-0687">Ribonucleoprotein</keyword>
<keyword evidence="4 6" id="KW-0694">RNA-binding</keyword>
<dbReference type="PANTHER" id="PTHR11655:SF14">
    <property type="entry name" value="LARGE RIBOSOMAL SUBUNIT PROTEIN UL6M"/>
    <property type="match status" value="1"/>
</dbReference>
<comment type="similarity">
    <text evidence="1 4 5">Belongs to the universal ribosomal protein uL6 family.</text>
</comment>
<comment type="caution">
    <text evidence="8">The sequence shown here is derived from an EMBL/GenBank/DDBJ whole genome shotgun (WGS) entry which is preliminary data.</text>
</comment>
<evidence type="ECO:0000256" key="4">
    <source>
        <dbReference type="HAMAP-Rule" id="MF_01365"/>
    </source>
</evidence>
<dbReference type="PANTHER" id="PTHR11655">
    <property type="entry name" value="60S/50S RIBOSOMAL PROTEIN L6/L9"/>
    <property type="match status" value="1"/>
</dbReference>
<dbReference type="Proteomes" id="UP000178490">
    <property type="component" value="Unassembled WGS sequence"/>
</dbReference>
<dbReference type="FunFam" id="3.90.930.12:FF:000001">
    <property type="entry name" value="50S ribosomal protein L6"/>
    <property type="match status" value="1"/>
</dbReference>
<dbReference type="InterPro" id="IPR019906">
    <property type="entry name" value="Ribosomal_uL6_bac-type"/>
</dbReference>